<evidence type="ECO:0000256" key="12">
    <source>
        <dbReference type="ARBA" id="ARBA00023286"/>
    </source>
</evidence>
<feature type="transmembrane region" description="Helical" evidence="17">
    <location>
        <begin position="835"/>
        <end position="858"/>
    </location>
</feature>
<dbReference type="AlphaFoldDB" id="W1NFZ9"/>
<dbReference type="PANTHER" id="PTHR18966">
    <property type="entry name" value="IONOTROPIC GLUTAMATE RECEPTOR"/>
    <property type="match status" value="1"/>
</dbReference>
<dbReference type="GO" id="GO:0015276">
    <property type="term" value="F:ligand-gated monoatomic ion channel activity"/>
    <property type="evidence" value="ECO:0000318"/>
    <property type="project" value="GO_Central"/>
</dbReference>
<protein>
    <recommendedName>
        <fullName evidence="15">Glutamate receptor</fullName>
    </recommendedName>
</protein>
<comment type="subunit">
    <text evidence="3">May form heteromers.</text>
</comment>
<dbReference type="InterPro" id="IPR015683">
    <property type="entry name" value="Ionotropic_Glu_rcpt"/>
</dbReference>
<dbReference type="InterPro" id="IPR001320">
    <property type="entry name" value="Iontro_rcpt_C"/>
</dbReference>
<dbReference type="Gene3D" id="3.40.50.2300">
    <property type="match status" value="2"/>
</dbReference>
<keyword evidence="11" id="KW-0325">Glycoprotein</keyword>
<keyword evidence="10 15" id="KW-0675">Receptor</keyword>
<evidence type="ECO:0000256" key="6">
    <source>
        <dbReference type="ARBA" id="ARBA00022729"/>
    </source>
</evidence>
<dbReference type="InterPro" id="IPR028082">
    <property type="entry name" value="Peripla_BP_I"/>
</dbReference>
<comment type="function">
    <text evidence="14">Glutamate-gated receptor that probably acts as a non-selective cation channel. May be involved in light-signal transduction and calcium homeostasis via the regulation of calcium influx into cells.</text>
</comment>
<dbReference type="InterPro" id="IPR019594">
    <property type="entry name" value="Glu/Gly-bd"/>
</dbReference>
<comment type="subcellular location">
    <subcellularLocation>
        <location evidence="1">Membrane</location>
        <topology evidence="1">Multi-pass membrane protein</topology>
    </subcellularLocation>
</comment>
<keyword evidence="12 15" id="KW-1071">Ligand-gated ion channel</keyword>
<dbReference type="SUPFAM" id="SSF53822">
    <property type="entry name" value="Periplasmic binding protein-like I"/>
    <property type="match status" value="1"/>
</dbReference>
<gene>
    <name evidence="20" type="ORF">AMTR_s00010p00140120</name>
</gene>
<keyword evidence="5 17" id="KW-0812">Transmembrane</keyword>
<dbReference type="OrthoDB" id="5984008at2759"/>
<feature type="domain" description="Ionotropic glutamate receptor C-terminal" evidence="19">
    <location>
        <begin position="473"/>
        <end position="814"/>
    </location>
</feature>
<dbReference type="eggNOG" id="KOG1052">
    <property type="taxonomic scope" value="Eukaryota"/>
</dbReference>
<dbReference type="CDD" id="cd19990">
    <property type="entry name" value="PBP1_GABAb_receptor_plant"/>
    <property type="match status" value="1"/>
</dbReference>
<evidence type="ECO:0000256" key="1">
    <source>
        <dbReference type="ARBA" id="ARBA00004141"/>
    </source>
</evidence>
<evidence type="ECO:0000256" key="4">
    <source>
        <dbReference type="ARBA" id="ARBA00022448"/>
    </source>
</evidence>
<evidence type="ECO:0000256" key="2">
    <source>
        <dbReference type="ARBA" id="ARBA00008685"/>
    </source>
</evidence>
<evidence type="ECO:0000259" key="19">
    <source>
        <dbReference type="SMART" id="SM00079"/>
    </source>
</evidence>
<feature type="signal peptide" evidence="18">
    <location>
        <begin position="1"/>
        <end position="31"/>
    </location>
</feature>
<dbReference type="EMBL" id="KI397513">
    <property type="protein sequence ID" value="ERM94124.1"/>
    <property type="molecule type" value="Genomic_DNA"/>
</dbReference>
<evidence type="ECO:0000313" key="20">
    <source>
        <dbReference type="EMBL" id="ERM94124.1"/>
    </source>
</evidence>
<evidence type="ECO:0000256" key="15">
    <source>
        <dbReference type="PIRNR" id="PIRNR037090"/>
    </source>
</evidence>
<evidence type="ECO:0000256" key="11">
    <source>
        <dbReference type="ARBA" id="ARBA00023180"/>
    </source>
</evidence>
<keyword evidence="8 15" id="KW-0406">Ion transport</keyword>
<dbReference type="GO" id="GO:0005886">
    <property type="term" value="C:plasma membrane"/>
    <property type="evidence" value="ECO:0000318"/>
    <property type="project" value="GO_Central"/>
</dbReference>
<feature type="disulfide bond" evidence="16">
    <location>
        <begin position="762"/>
        <end position="817"/>
    </location>
</feature>
<keyword evidence="6 18" id="KW-0732">Signal</keyword>
<evidence type="ECO:0000256" key="8">
    <source>
        <dbReference type="ARBA" id="ARBA00023065"/>
    </source>
</evidence>
<dbReference type="Gramene" id="ERM94124">
    <property type="protein sequence ID" value="ERM94124"/>
    <property type="gene ID" value="AMTR_s00010p00140120"/>
</dbReference>
<comment type="similarity">
    <text evidence="2 15">Belongs to the glutamate-gated ion channel (TC 1.A.10.1) family.</text>
</comment>
<dbReference type="Gene3D" id="3.40.190.10">
    <property type="entry name" value="Periplasmic binding protein-like II"/>
    <property type="match status" value="2"/>
</dbReference>
<evidence type="ECO:0000256" key="18">
    <source>
        <dbReference type="SAM" id="SignalP"/>
    </source>
</evidence>
<dbReference type="Pfam" id="PF00060">
    <property type="entry name" value="Lig_chan"/>
    <property type="match status" value="1"/>
</dbReference>
<dbReference type="Pfam" id="PF01094">
    <property type="entry name" value="ANF_receptor"/>
    <property type="match status" value="1"/>
</dbReference>
<evidence type="ECO:0000256" key="3">
    <source>
        <dbReference type="ARBA" id="ARBA00011095"/>
    </source>
</evidence>
<keyword evidence="21" id="KW-1185">Reference proteome</keyword>
<accession>W1NFZ9</accession>
<dbReference type="PIRSF" id="PIRSF037090">
    <property type="entry name" value="Iontro_Glu-like_rcpt_pln"/>
    <property type="match status" value="1"/>
</dbReference>
<dbReference type="FunFam" id="3.40.190.10:FF:000103">
    <property type="entry name" value="Glutamate receptor"/>
    <property type="match status" value="1"/>
</dbReference>
<dbReference type="KEGG" id="atr:18422312"/>
<feature type="transmembrane region" description="Helical" evidence="17">
    <location>
        <begin position="594"/>
        <end position="614"/>
    </location>
</feature>
<dbReference type="SUPFAM" id="SSF53850">
    <property type="entry name" value="Periplasmic binding protein-like II"/>
    <property type="match status" value="1"/>
</dbReference>
<evidence type="ECO:0000256" key="14">
    <source>
        <dbReference type="ARBA" id="ARBA00049638"/>
    </source>
</evidence>
<evidence type="ECO:0000313" key="21">
    <source>
        <dbReference type="Proteomes" id="UP000017836"/>
    </source>
</evidence>
<evidence type="ECO:0000256" key="16">
    <source>
        <dbReference type="PIRSR" id="PIRSR037090-50"/>
    </source>
</evidence>
<dbReference type="FunFam" id="3.40.50.2300:FF:000188">
    <property type="entry name" value="Glutamate receptor"/>
    <property type="match status" value="1"/>
</dbReference>
<organism evidence="20 21">
    <name type="scientific">Amborella trichopoda</name>
    <dbReference type="NCBI Taxonomy" id="13333"/>
    <lineage>
        <taxon>Eukaryota</taxon>
        <taxon>Viridiplantae</taxon>
        <taxon>Streptophyta</taxon>
        <taxon>Embryophyta</taxon>
        <taxon>Tracheophyta</taxon>
        <taxon>Spermatophyta</taxon>
        <taxon>Magnoliopsida</taxon>
        <taxon>Amborellales</taxon>
        <taxon>Amborellaceae</taxon>
        <taxon>Amborella</taxon>
    </lineage>
</organism>
<name>W1NFZ9_AMBTC</name>
<feature type="chain" id="PRO_5004806514" description="Glutamate receptor" evidence="18">
    <location>
        <begin position="32"/>
        <end position="904"/>
    </location>
</feature>
<keyword evidence="4 15" id="KW-0813">Transport</keyword>
<keyword evidence="7 17" id="KW-1133">Transmembrane helix</keyword>
<evidence type="ECO:0000256" key="13">
    <source>
        <dbReference type="ARBA" id="ARBA00023303"/>
    </source>
</evidence>
<evidence type="ECO:0000256" key="10">
    <source>
        <dbReference type="ARBA" id="ARBA00023170"/>
    </source>
</evidence>
<dbReference type="Proteomes" id="UP000017836">
    <property type="component" value="Unassembled WGS sequence"/>
</dbReference>
<dbReference type="InterPro" id="IPR017103">
    <property type="entry name" value="Iontropic_Glu_rcpt_pln"/>
</dbReference>
<feature type="transmembrane region" description="Helical" evidence="17">
    <location>
        <begin position="656"/>
        <end position="677"/>
    </location>
</feature>
<dbReference type="GO" id="GO:0038023">
    <property type="term" value="F:signaling receptor activity"/>
    <property type="evidence" value="ECO:0000318"/>
    <property type="project" value="GO_Central"/>
</dbReference>
<dbReference type="Pfam" id="PF10613">
    <property type="entry name" value="Lig_chan-Glu_bd"/>
    <property type="match status" value="1"/>
</dbReference>
<dbReference type="CDD" id="cd13686">
    <property type="entry name" value="GluR_Plant"/>
    <property type="match status" value="1"/>
</dbReference>
<dbReference type="HOGENOM" id="CLU_007358_0_2_1"/>
<dbReference type="SMART" id="SM00079">
    <property type="entry name" value="PBPe"/>
    <property type="match status" value="1"/>
</dbReference>
<reference evidence="21" key="1">
    <citation type="journal article" date="2013" name="Science">
        <title>The Amborella genome and the evolution of flowering plants.</title>
        <authorList>
            <consortium name="Amborella Genome Project"/>
        </authorList>
    </citation>
    <scope>NUCLEOTIDE SEQUENCE [LARGE SCALE GENOMIC DNA]</scope>
</reference>
<evidence type="ECO:0000256" key="17">
    <source>
        <dbReference type="SAM" id="Phobius"/>
    </source>
</evidence>
<dbReference type="FunFam" id="1.10.287.70:FF:000037">
    <property type="entry name" value="Glutamate receptor"/>
    <property type="match status" value="1"/>
</dbReference>
<dbReference type="InterPro" id="IPR001828">
    <property type="entry name" value="ANF_lig-bd_rcpt"/>
</dbReference>
<keyword evidence="16" id="KW-1015">Disulfide bond</keyword>
<keyword evidence="13 15" id="KW-0407">Ion channel</keyword>
<evidence type="ECO:0000256" key="9">
    <source>
        <dbReference type="ARBA" id="ARBA00023136"/>
    </source>
</evidence>
<dbReference type="InterPro" id="IPR044440">
    <property type="entry name" value="GABAb_receptor_plant_PBP1"/>
</dbReference>
<comment type="function">
    <text evidence="15">Glutamate-gated receptor that probably acts as non-selective cation channel.</text>
</comment>
<sequence length="904" mass="101866">MANDHGRMLKLGATKLFMFALLLLVCRATRAEPMSNQETVDEIGVILDLGTRVGKEIKTSMEIAIRDLRDSRNSRVVLMHLRDSHGDPVEAASTALDLINNQNVRAIVGLQTRNEAAFVDQVATTAQVPVISFSRPYPPPAACYLTPTFLIHMANNDSLQMRGVAAITSSYQWKLVNVIHDDADSTIVIFPFLNEALMSVGAKIVQRSVLPTKASLHDMIGTLRKELQRLRATQCRVFVVHITSIDLANLLFVEAKRMGMMENEYVWLITDPLTALLDSMDSATISLMQGVIGVTTSFCHETREFFSRFKQQFLSEYPEEERANPSIYGLRAYYMIMVLAQSMKSVGAKRENNSIIPWIQYHNETKRAWDLRESLDGPRLIKEITSIVSRGFSGEIRLTNKELHSSIIQIINIVGKGSRGIGFWSPETGFSRDEMAREGKSTSMNTILAPVIFPGGPSTTFPKGWVVTSDGKKMRIGVPKRKGFKEFVEVKHHQTLNRIEFRGFVIDVFHKVLDILPYELPYEFIPYDRSYNDLVYEVYQNRFDAVVGDVNILANRSRYVEFSHPFSESGISLLVTVNDGKPHNAWMFMTPFTMGTWLVTGALFLYTSIVVWSLEHENNLDFGGSLWDQIGTVLWFTFSTLFFSHRENIKSSLSRVVIAIWLFVVLVLRSSYTASLASTFTVNRLELTEITLESLLRNKSTVGCQRSSFVPQYLEEVLGFDPVNIKEITTADELSEALSNGTIAAAYMEVPYIRAFLSQNKCKGFTMAGPTYRVGGLGFAFTLGSPLTSDVSKAILSIKESGEMQYLERKWLYSTECSKVTDVNDDDDSLSLDSFWGLFLITGGTSTVVLLLFVVNLLHGYRHLENVEDAGGRAKSMWYFMVALSKYWNHRLVALSFIYTRKSS</sequence>
<proteinExistence type="inferred from homology"/>
<dbReference type="Gene3D" id="1.10.287.70">
    <property type="match status" value="1"/>
</dbReference>
<evidence type="ECO:0000256" key="5">
    <source>
        <dbReference type="ARBA" id="ARBA00022692"/>
    </source>
</evidence>
<keyword evidence="9 15" id="KW-0472">Membrane</keyword>
<evidence type="ECO:0000256" key="7">
    <source>
        <dbReference type="ARBA" id="ARBA00022989"/>
    </source>
</evidence>